<sequence>MRHGTEQSALDTKHAKGWLRVYMSIDERRGSAAWQDMPMTMLACDITRGLLEPASTAVARRKQGEIDLAHKLLGAAVMVVRTIITTNAMKGMTLHTEWKGISYTQMTTGRFGTALRSRFPVAIVELVANCKLKISRKQAKKHLQRLDTGRMSDIGKRLAPHSRYDNITSNTAPPRALAIPPISFALGSVGSMKPDPSHPHLLISTLLLPSSLSSAPATMEHRWIPILERDHAHCLPKPTEFGSVPAFHITLQEFFSVSFIAIVSTARIPEPRVRAKPDLSHTDLVLHLFRPPGYKTDEWLVAHGGPSQIRISAADRLCCFTLIRILVPIRSLHSVLLHTPSPNPLDSVGTTTRTLASAPPMHHVMRTLIRRLGGKDNKVQGTIEDALWIARDKPSRSVYYAHYGVVLLSSSRFILRTIM</sequence>
<name>A0A165WTH5_9AGAM</name>
<evidence type="ECO:0000313" key="2">
    <source>
        <dbReference type="Proteomes" id="UP000076532"/>
    </source>
</evidence>
<dbReference type="AlphaFoldDB" id="A0A165WTH5"/>
<proteinExistence type="predicted"/>
<reference evidence="1 2" key="1">
    <citation type="journal article" date="2016" name="Mol. Biol. Evol.">
        <title>Comparative Genomics of Early-Diverging Mushroom-Forming Fungi Provides Insights into the Origins of Lignocellulose Decay Capabilities.</title>
        <authorList>
            <person name="Nagy L.G."/>
            <person name="Riley R."/>
            <person name="Tritt A."/>
            <person name="Adam C."/>
            <person name="Daum C."/>
            <person name="Floudas D."/>
            <person name="Sun H."/>
            <person name="Yadav J.S."/>
            <person name="Pangilinan J."/>
            <person name="Larsson K.H."/>
            <person name="Matsuura K."/>
            <person name="Barry K."/>
            <person name="Labutti K."/>
            <person name="Kuo R."/>
            <person name="Ohm R.A."/>
            <person name="Bhattacharya S.S."/>
            <person name="Shirouzu T."/>
            <person name="Yoshinaga Y."/>
            <person name="Martin F.M."/>
            <person name="Grigoriev I.V."/>
            <person name="Hibbett D.S."/>
        </authorList>
    </citation>
    <scope>NUCLEOTIDE SEQUENCE [LARGE SCALE GENOMIC DNA]</scope>
    <source>
        <strain evidence="1 2">CBS 109695</strain>
    </source>
</reference>
<accession>A0A165WTH5</accession>
<dbReference type="EMBL" id="KV417737">
    <property type="protein sequence ID" value="KZP07898.1"/>
    <property type="molecule type" value="Genomic_DNA"/>
</dbReference>
<keyword evidence="2" id="KW-1185">Reference proteome</keyword>
<dbReference type="Proteomes" id="UP000076532">
    <property type="component" value="Unassembled WGS sequence"/>
</dbReference>
<organism evidence="1 2">
    <name type="scientific">Athelia psychrophila</name>
    <dbReference type="NCBI Taxonomy" id="1759441"/>
    <lineage>
        <taxon>Eukaryota</taxon>
        <taxon>Fungi</taxon>
        <taxon>Dikarya</taxon>
        <taxon>Basidiomycota</taxon>
        <taxon>Agaricomycotina</taxon>
        <taxon>Agaricomycetes</taxon>
        <taxon>Agaricomycetidae</taxon>
        <taxon>Atheliales</taxon>
        <taxon>Atheliaceae</taxon>
        <taxon>Athelia</taxon>
    </lineage>
</organism>
<protein>
    <submittedName>
        <fullName evidence="1">Uncharacterized protein</fullName>
    </submittedName>
</protein>
<evidence type="ECO:0000313" key="1">
    <source>
        <dbReference type="EMBL" id="KZP07898.1"/>
    </source>
</evidence>
<gene>
    <name evidence="1" type="ORF">FIBSPDRAFT_996642</name>
</gene>